<evidence type="ECO:0000313" key="1">
    <source>
        <dbReference type="EMBL" id="GLS13528.1"/>
    </source>
</evidence>
<keyword evidence="2" id="KW-1185">Reference proteome</keyword>
<sequence length="219" mass="24609">MPRIFPIVAPSLGLPLGSVASTAEVARHDTEFARFVERAMSEELGPSAIPLTGKIFPQIVPESEHEAQVWAFWLGHEFEESIDDLAHARMETTTQYSTDLRQRRQILRWTTRTHSFCASTIGLNSSLHRAIGRQVLAVFITPDQVVFSPTDISAGLMDYLMVMDQHCGANYRPEDHYGNEDLVAAAGLRRILGNDPSIDHDQRLVVMLKTRALPKDWND</sequence>
<protein>
    <submittedName>
        <fullName evidence="1">Uncharacterized protein</fullName>
    </submittedName>
</protein>
<accession>A0ABQ6BZF2</accession>
<gene>
    <name evidence="1" type="ORF">GCM10007935_09580</name>
</gene>
<comment type="caution">
    <text evidence="1">The sequence shown here is derived from an EMBL/GenBank/DDBJ whole genome shotgun (WGS) entry which is preliminary data.</text>
</comment>
<dbReference type="RefSeq" id="WP_284306897.1">
    <property type="nucleotide sequence ID" value="NZ_BSPB01000005.1"/>
</dbReference>
<proteinExistence type="predicted"/>
<reference evidence="2" key="1">
    <citation type="journal article" date="2019" name="Int. J. Syst. Evol. Microbiol.">
        <title>The Global Catalogue of Microorganisms (GCM) 10K type strain sequencing project: providing services to taxonomists for standard genome sequencing and annotation.</title>
        <authorList>
            <consortium name="The Broad Institute Genomics Platform"/>
            <consortium name="The Broad Institute Genome Sequencing Center for Infectious Disease"/>
            <person name="Wu L."/>
            <person name="Ma J."/>
        </authorList>
    </citation>
    <scope>NUCLEOTIDE SEQUENCE [LARGE SCALE GENOMIC DNA]</scope>
    <source>
        <strain evidence="2">NBRC 109341</strain>
    </source>
</reference>
<name>A0ABQ6BZF2_9BURK</name>
<dbReference type="EMBL" id="BSPB01000005">
    <property type="protein sequence ID" value="GLS13528.1"/>
    <property type="molecule type" value="Genomic_DNA"/>
</dbReference>
<evidence type="ECO:0000313" key="2">
    <source>
        <dbReference type="Proteomes" id="UP001156903"/>
    </source>
</evidence>
<dbReference type="Proteomes" id="UP001156903">
    <property type="component" value="Unassembled WGS sequence"/>
</dbReference>
<organism evidence="1 2">
    <name type="scientific">Hydrogenophaga electricum</name>
    <dbReference type="NCBI Taxonomy" id="1230953"/>
    <lineage>
        <taxon>Bacteria</taxon>
        <taxon>Pseudomonadati</taxon>
        <taxon>Pseudomonadota</taxon>
        <taxon>Betaproteobacteria</taxon>
        <taxon>Burkholderiales</taxon>
        <taxon>Comamonadaceae</taxon>
        <taxon>Hydrogenophaga</taxon>
    </lineage>
</organism>